<proteinExistence type="inferred from homology"/>
<dbReference type="NCBIfam" id="NF001962">
    <property type="entry name" value="PRK00736.1"/>
    <property type="match status" value="1"/>
</dbReference>
<dbReference type="InterPro" id="IPR007236">
    <property type="entry name" value="SlyX"/>
</dbReference>
<evidence type="ECO:0000313" key="3">
    <source>
        <dbReference type="EMBL" id="MBB6013696.1"/>
    </source>
</evidence>
<dbReference type="HAMAP" id="MF_00715">
    <property type="entry name" value="SlyX"/>
    <property type="match status" value="1"/>
</dbReference>
<dbReference type="AlphaFoldDB" id="A0A7W9VWF9"/>
<dbReference type="Pfam" id="PF04102">
    <property type="entry name" value="SlyX"/>
    <property type="match status" value="1"/>
</dbReference>
<dbReference type="EMBL" id="JACHEU010000002">
    <property type="protein sequence ID" value="MBB6013696.1"/>
    <property type="molecule type" value="Genomic_DNA"/>
</dbReference>
<feature type="coiled-coil region" evidence="2">
    <location>
        <begin position="18"/>
        <end position="66"/>
    </location>
</feature>
<comment type="similarity">
    <text evidence="1">Belongs to the SlyX family.</text>
</comment>
<reference evidence="3 4" key="1">
    <citation type="submission" date="2020-08" db="EMBL/GenBank/DDBJ databases">
        <title>Genomic Encyclopedia of Type Strains, Phase IV (KMG-IV): sequencing the most valuable type-strain genomes for metagenomic binning, comparative biology and taxonomic classification.</title>
        <authorList>
            <person name="Goeker M."/>
        </authorList>
    </citation>
    <scope>NUCLEOTIDE SEQUENCE [LARGE SCALE GENOMIC DNA]</scope>
    <source>
        <strain evidence="3 4">DSM 11099</strain>
    </source>
</reference>
<sequence>MARNRPAMSDNGKDGDRLVALEIRATEQEKTIEELSGQLAEQWKVIDRLQKKLDALTERFLELEEQASPDIPVTKPPHW</sequence>
<keyword evidence="2" id="KW-0175">Coiled coil</keyword>
<dbReference type="Gene3D" id="1.20.5.300">
    <property type="match status" value="1"/>
</dbReference>
<evidence type="ECO:0000256" key="2">
    <source>
        <dbReference type="SAM" id="Coils"/>
    </source>
</evidence>
<keyword evidence="4" id="KW-1185">Reference proteome</keyword>
<protein>
    <recommendedName>
        <fullName evidence="1">Protein SlyX homolog</fullName>
    </recommendedName>
</protein>
<comment type="caution">
    <text evidence="3">The sequence shown here is derived from an EMBL/GenBank/DDBJ whole genome shotgun (WGS) entry which is preliminary data.</text>
</comment>
<gene>
    <name evidence="1" type="primary">slyX</name>
    <name evidence="3" type="ORF">HNR59_003085</name>
</gene>
<evidence type="ECO:0000256" key="1">
    <source>
        <dbReference type="HAMAP-Rule" id="MF_00715"/>
    </source>
</evidence>
<accession>A0A7W9VWF9</accession>
<name>A0A7W9VWF9_9HYPH</name>
<dbReference type="Proteomes" id="UP000533306">
    <property type="component" value="Unassembled WGS sequence"/>
</dbReference>
<organism evidence="3 4">
    <name type="scientific">Aquamicrobium lusatiense</name>
    <dbReference type="NCBI Taxonomy" id="89772"/>
    <lineage>
        <taxon>Bacteria</taxon>
        <taxon>Pseudomonadati</taxon>
        <taxon>Pseudomonadota</taxon>
        <taxon>Alphaproteobacteria</taxon>
        <taxon>Hyphomicrobiales</taxon>
        <taxon>Phyllobacteriaceae</taxon>
        <taxon>Aquamicrobium</taxon>
    </lineage>
</organism>
<evidence type="ECO:0000313" key="4">
    <source>
        <dbReference type="Proteomes" id="UP000533306"/>
    </source>
</evidence>